<dbReference type="InterPro" id="IPR027417">
    <property type="entry name" value="P-loop_NTPase"/>
</dbReference>
<protein>
    <submittedName>
        <fullName evidence="1">AAA family ATPase</fullName>
    </submittedName>
</protein>
<dbReference type="Pfam" id="PF14516">
    <property type="entry name" value="AAA_35"/>
    <property type="match status" value="1"/>
</dbReference>
<name>A0A7X3ME22_9FIRM</name>
<accession>A0A7X3ME22</accession>
<dbReference type="RefSeq" id="WP_159750058.1">
    <property type="nucleotide sequence ID" value="NZ_WUQX01000001.1"/>
</dbReference>
<organism evidence="1 2">
    <name type="scientific">Sporofaciens musculi</name>
    <dbReference type="NCBI Taxonomy" id="2681861"/>
    <lineage>
        <taxon>Bacteria</taxon>
        <taxon>Bacillati</taxon>
        <taxon>Bacillota</taxon>
        <taxon>Clostridia</taxon>
        <taxon>Lachnospirales</taxon>
        <taxon>Lachnospiraceae</taxon>
        <taxon>Sporofaciens</taxon>
    </lineage>
</organism>
<dbReference type="Gene3D" id="3.40.50.300">
    <property type="entry name" value="P-loop containing nucleotide triphosphate hydrolases"/>
    <property type="match status" value="1"/>
</dbReference>
<sequence length="532" mass="61551">MAKKFNVTGLCLPKYHYMVDISDKLEEIKTYIDAGEYFTMNRARQYGKTTTLEALKERIKDEYVVFSLSFEGLTSEIFADENTFCVRFLGLLYDTIEFGEVRGISDGLKEELFQFSTDESGRVNFRSMTNIIIKICRESPCPVVLMIDEVDQASNNEIFAAFLGQLRDLYMKRNKRQTFRSVILAGVRDIKSLKVKMRSENEHEKNSPWNIAAEFDVDMSLQKIGISGMLREYENDYHTGMNIERIAEMLYDYTSGYPFLVSRICKLIDEKIAGNKTFLDKRSAWTKEGFLSAIRILLAEKSTLFESLTGKLKDYPELNEMILEILFSGKSVPFRPLNPVIGLAAMFGFIKNRDGEVVIANRVFETVLYNLYLSKEEIQKNEIYNASVREKNQFVIGGHLNMRLVLEKFVEHYSSLYADSGERFVEESGRKLFLLYLQPIINGTGNYYIESRTRSMGRTDIIVDYYKEQYIIETKIWRGQEYNNRGELQVAGYLEDYHKDTGYMLSFNFNKNKQVGVKEIVVGSKLIIEAVV</sequence>
<reference evidence="1 2" key="1">
    <citation type="submission" date="2019-12" db="EMBL/GenBank/DDBJ databases">
        <title>Sporaefaciens musculi gen. nov., sp. nov., a novel bacterium isolated from the caecum of an obese mouse.</title>
        <authorList>
            <person name="Rasmussen T.S."/>
            <person name="Streidl T."/>
            <person name="Hitch T.C.A."/>
            <person name="Wortmann E."/>
            <person name="Deptula P."/>
            <person name="Hansen M."/>
            <person name="Nielsen D.S."/>
            <person name="Clavel T."/>
            <person name="Vogensen F.K."/>
        </authorList>
    </citation>
    <scope>NUCLEOTIDE SEQUENCE [LARGE SCALE GENOMIC DNA]</scope>
    <source>
        <strain evidence="1 2">WCA-9-b2</strain>
    </source>
</reference>
<dbReference type="AlphaFoldDB" id="A0A7X3ME22"/>
<comment type="caution">
    <text evidence="1">The sequence shown here is derived from an EMBL/GenBank/DDBJ whole genome shotgun (WGS) entry which is preliminary data.</text>
</comment>
<gene>
    <name evidence="1" type="ORF">GN277_04775</name>
</gene>
<keyword evidence="2" id="KW-1185">Reference proteome</keyword>
<proteinExistence type="predicted"/>
<evidence type="ECO:0000313" key="1">
    <source>
        <dbReference type="EMBL" id="MXP74714.1"/>
    </source>
</evidence>
<dbReference type="Proteomes" id="UP000460412">
    <property type="component" value="Unassembled WGS sequence"/>
</dbReference>
<dbReference type="SUPFAM" id="SSF52540">
    <property type="entry name" value="P-loop containing nucleoside triphosphate hydrolases"/>
    <property type="match status" value="1"/>
</dbReference>
<dbReference type="EMBL" id="WUQX01000001">
    <property type="protein sequence ID" value="MXP74714.1"/>
    <property type="molecule type" value="Genomic_DNA"/>
</dbReference>
<evidence type="ECO:0000313" key="2">
    <source>
        <dbReference type="Proteomes" id="UP000460412"/>
    </source>
</evidence>